<dbReference type="NCBIfam" id="TIGR02821">
    <property type="entry name" value="fghA_ester_D"/>
    <property type="match status" value="1"/>
</dbReference>
<dbReference type="Proteomes" id="UP000628442">
    <property type="component" value="Unassembled WGS sequence"/>
</dbReference>
<evidence type="ECO:0000256" key="4">
    <source>
        <dbReference type="ARBA" id="ARBA00022801"/>
    </source>
</evidence>
<comment type="similarity">
    <text evidence="1 8">Belongs to the esterase D family.</text>
</comment>
<evidence type="ECO:0000256" key="2">
    <source>
        <dbReference type="ARBA" id="ARBA00012479"/>
    </source>
</evidence>
<dbReference type="InterPro" id="IPR000801">
    <property type="entry name" value="Esterase-like"/>
</dbReference>
<comment type="catalytic activity">
    <reaction evidence="5 8">
        <text>S-formylglutathione + H2O = formate + glutathione + H(+)</text>
        <dbReference type="Rhea" id="RHEA:14961"/>
        <dbReference type="ChEBI" id="CHEBI:15377"/>
        <dbReference type="ChEBI" id="CHEBI:15378"/>
        <dbReference type="ChEBI" id="CHEBI:15740"/>
        <dbReference type="ChEBI" id="CHEBI:57688"/>
        <dbReference type="ChEBI" id="CHEBI:57925"/>
        <dbReference type="EC" id="3.1.2.12"/>
    </reaction>
</comment>
<feature type="active site" description="Charge relay system" evidence="7">
    <location>
        <position position="273"/>
    </location>
</feature>
<proteinExistence type="inferred from homology"/>
<keyword evidence="4 8" id="KW-0378">Hydrolase</keyword>
<dbReference type="EC" id="3.1.2.12" evidence="2 6"/>
<reference evidence="9" key="2">
    <citation type="submission" date="2022-12" db="EMBL/GenBank/DDBJ databases">
        <authorList>
            <person name="Sun Q."/>
            <person name="Kim S."/>
        </authorList>
    </citation>
    <scope>NUCLEOTIDE SEQUENCE</scope>
    <source>
        <strain evidence="9">KCTC 12343</strain>
    </source>
</reference>
<dbReference type="PANTHER" id="PTHR10061:SF0">
    <property type="entry name" value="S-FORMYLGLUTATHIONE HYDROLASE"/>
    <property type="match status" value="1"/>
</dbReference>
<dbReference type="EMBL" id="BMWV01000014">
    <property type="protein sequence ID" value="GGY61092.1"/>
    <property type="molecule type" value="Genomic_DNA"/>
</dbReference>
<gene>
    <name evidence="9" type="primary">fghA</name>
    <name evidence="9" type="ORF">GCM10007387_49720</name>
</gene>
<evidence type="ECO:0000313" key="10">
    <source>
        <dbReference type="Proteomes" id="UP000628442"/>
    </source>
</evidence>
<name>A0AA88C8G6_9BURK</name>
<dbReference type="GO" id="GO:0005829">
    <property type="term" value="C:cytosol"/>
    <property type="evidence" value="ECO:0007669"/>
    <property type="project" value="TreeGrafter"/>
</dbReference>
<dbReference type="Gene3D" id="3.40.50.1820">
    <property type="entry name" value="alpha/beta hydrolase"/>
    <property type="match status" value="1"/>
</dbReference>
<dbReference type="FunFam" id="3.40.50.1820:FF:000002">
    <property type="entry name" value="S-formylglutathione hydrolase"/>
    <property type="match status" value="1"/>
</dbReference>
<dbReference type="InterPro" id="IPR014186">
    <property type="entry name" value="S-formylglutathione_hydrol"/>
</dbReference>
<sequence length="293" mass="32319">MQYNADTYRYAKGITMLELVSEHACHGGVQRFYKHDAQATGLPMRFSVFIPPHAGDAKLPALFYLAGLTCTEETFAIKAGAQRVAAELGLVLVAPDTSPRGANVPGETDAWDFGAGAGFYLDATQQPWATHYRMESYIHELRELVVRELPVDGGRIGIFGHSMGGHGALTLALRRPELFKSVSAFAPIAAPSQCPWGRKAFTGYLGTDEFTWAEHDATVLMAHRCTPFPNGILIDQGLGDKFLHEQLKPELFETACAAASQPLTLRRHAGYDHGYYFIATFIEDHLRWHAPQL</sequence>
<comment type="caution">
    <text evidence="9">The sequence shown here is derived from an EMBL/GenBank/DDBJ whole genome shotgun (WGS) entry which is preliminary data.</text>
</comment>
<dbReference type="GO" id="GO:0052689">
    <property type="term" value="F:carboxylic ester hydrolase activity"/>
    <property type="evidence" value="ECO:0007669"/>
    <property type="project" value="UniProtKB-KW"/>
</dbReference>
<dbReference type="AlphaFoldDB" id="A0AA88C8G6"/>
<accession>A0AA88C8G6</accession>
<reference evidence="9" key="1">
    <citation type="journal article" date="2014" name="Int. J. Syst. Evol. Microbiol.">
        <title>Complete genome sequence of Corynebacterium casei LMG S-19264T (=DSM 44701T), isolated from a smear-ripened cheese.</title>
        <authorList>
            <consortium name="US DOE Joint Genome Institute (JGI-PGF)"/>
            <person name="Walter F."/>
            <person name="Albersmeier A."/>
            <person name="Kalinowski J."/>
            <person name="Ruckert C."/>
        </authorList>
    </citation>
    <scope>NUCLEOTIDE SEQUENCE</scope>
    <source>
        <strain evidence="9">KCTC 12343</strain>
    </source>
</reference>
<feature type="active site" description="Charge relay system" evidence="7">
    <location>
        <position position="240"/>
    </location>
</feature>
<dbReference type="SUPFAM" id="SSF53474">
    <property type="entry name" value="alpha/beta-Hydrolases"/>
    <property type="match status" value="1"/>
</dbReference>
<organism evidence="9 10">
    <name type="scientific">Pseudoduganella albidiflava</name>
    <dbReference type="NCBI Taxonomy" id="321983"/>
    <lineage>
        <taxon>Bacteria</taxon>
        <taxon>Pseudomonadati</taxon>
        <taxon>Pseudomonadota</taxon>
        <taxon>Betaproteobacteria</taxon>
        <taxon>Burkholderiales</taxon>
        <taxon>Oxalobacteraceae</taxon>
        <taxon>Telluria group</taxon>
        <taxon>Pseudoduganella</taxon>
    </lineage>
</organism>
<evidence type="ECO:0000256" key="7">
    <source>
        <dbReference type="PIRSR" id="PIRSR614186-1"/>
    </source>
</evidence>
<comment type="function">
    <text evidence="8">Serine hydrolase involved in the detoxification of formaldehyde.</text>
</comment>
<evidence type="ECO:0000256" key="5">
    <source>
        <dbReference type="ARBA" id="ARBA00047590"/>
    </source>
</evidence>
<protein>
    <recommendedName>
        <fullName evidence="2 6">S-formylglutathione hydrolase</fullName>
        <ecNumber evidence="2 6">3.1.2.12</ecNumber>
    </recommendedName>
</protein>
<dbReference type="InterPro" id="IPR029058">
    <property type="entry name" value="AB_hydrolase_fold"/>
</dbReference>
<evidence type="ECO:0000256" key="8">
    <source>
        <dbReference type="RuleBase" id="RU363068"/>
    </source>
</evidence>
<dbReference type="PANTHER" id="PTHR10061">
    <property type="entry name" value="S-FORMYLGLUTATHIONE HYDROLASE"/>
    <property type="match status" value="1"/>
</dbReference>
<evidence type="ECO:0000313" key="9">
    <source>
        <dbReference type="EMBL" id="GGY61092.1"/>
    </source>
</evidence>
<evidence type="ECO:0000256" key="1">
    <source>
        <dbReference type="ARBA" id="ARBA00005622"/>
    </source>
</evidence>
<dbReference type="GO" id="GO:0018738">
    <property type="term" value="F:S-formylglutathione hydrolase activity"/>
    <property type="evidence" value="ECO:0007669"/>
    <property type="project" value="UniProtKB-UniRule"/>
</dbReference>
<feature type="active site" description="Charge relay system" evidence="7">
    <location>
        <position position="162"/>
    </location>
</feature>
<keyword evidence="3 8" id="KW-0719">Serine esterase</keyword>
<dbReference type="GO" id="GO:0046294">
    <property type="term" value="P:formaldehyde catabolic process"/>
    <property type="evidence" value="ECO:0007669"/>
    <property type="project" value="InterPro"/>
</dbReference>
<dbReference type="Pfam" id="PF00756">
    <property type="entry name" value="Esterase"/>
    <property type="match status" value="1"/>
</dbReference>
<evidence type="ECO:0000256" key="3">
    <source>
        <dbReference type="ARBA" id="ARBA00022487"/>
    </source>
</evidence>
<evidence type="ECO:0000256" key="6">
    <source>
        <dbReference type="NCBIfam" id="TIGR02821"/>
    </source>
</evidence>